<sequence>MAPVSFARAAHVQWMQAVKHQCVNRSIGEDGEVFGEKERENRYGATKIIQPR</sequence>
<dbReference type="RefSeq" id="XP_008596967.1">
    <property type="nucleotide sequence ID" value="XM_008598745.1"/>
</dbReference>
<gene>
    <name evidence="1" type="ORF">BBA_03648</name>
</gene>
<organism evidence="1 2">
    <name type="scientific">Beauveria bassiana (strain ARSEF 2860)</name>
    <name type="common">White muscardine disease fungus</name>
    <name type="synonym">Tritirachium shiotae</name>
    <dbReference type="NCBI Taxonomy" id="655819"/>
    <lineage>
        <taxon>Eukaryota</taxon>
        <taxon>Fungi</taxon>
        <taxon>Dikarya</taxon>
        <taxon>Ascomycota</taxon>
        <taxon>Pezizomycotina</taxon>
        <taxon>Sordariomycetes</taxon>
        <taxon>Hypocreomycetidae</taxon>
        <taxon>Hypocreales</taxon>
        <taxon>Cordycipitaceae</taxon>
        <taxon>Beauveria</taxon>
    </lineage>
</organism>
<proteinExistence type="predicted"/>
<dbReference type="InParanoid" id="J4KP97"/>
<evidence type="ECO:0000313" key="2">
    <source>
        <dbReference type="Proteomes" id="UP000002762"/>
    </source>
</evidence>
<evidence type="ECO:0000313" key="1">
    <source>
        <dbReference type="EMBL" id="EJP67074.1"/>
    </source>
</evidence>
<name>J4KP97_BEAB2</name>
<accession>J4KP97</accession>
<keyword evidence="2" id="KW-1185">Reference proteome</keyword>
<dbReference type="AlphaFoldDB" id="J4KP97"/>
<protein>
    <submittedName>
        <fullName evidence="1">Uncharacterized protein</fullName>
    </submittedName>
</protein>
<dbReference type="Proteomes" id="UP000002762">
    <property type="component" value="Unassembled WGS sequence"/>
</dbReference>
<dbReference type="HOGENOM" id="CLU_3086876_0_0_1"/>
<reference evidence="1 2" key="1">
    <citation type="journal article" date="2012" name="Sci. Rep.">
        <title>Genomic perspectives on the evolution of fungal entomopathogenicity in Beauveria bassiana.</title>
        <authorList>
            <person name="Xiao G."/>
            <person name="Ying S.H."/>
            <person name="Zheng P."/>
            <person name="Wang Z.L."/>
            <person name="Zhang S."/>
            <person name="Xie X.Q."/>
            <person name="Shang Y."/>
            <person name="St Leger R.J."/>
            <person name="Zhao G.P."/>
            <person name="Wang C."/>
            <person name="Feng M.G."/>
        </authorList>
    </citation>
    <scope>NUCLEOTIDE SEQUENCE [LARGE SCALE GENOMIC DNA]</scope>
    <source>
        <strain evidence="1 2">ARSEF 2860</strain>
    </source>
</reference>
<dbReference type="EMBL" id="JH725157">
    <property type="protein sequence ID" value="EJP67074.1"/>
    <property type="molecule type" value="Genomic_DNA"/>
</dbReference>
<dbReference type="GeneID" id="19886660"/>